<gene>
    <name evidence="2" type="ordered locus">Sterm_2883</name>
</gene>
<evidence type="ECO:0000256" key="1">
    <source>
        <dbReference type="SAM" id="Coils"/>
    </source>
</evidence>
<dbReference type="RefSeq" id="WP_012862309.1">
    <property type="nucleotide sequence ID" value="NC_013517.1"/>
</dbReference>
<reference evidence="2 3" key="2">
    <citation type="journal article" date="2010" name="Stand. Genomic Sci.">
        <title>Complete genome sequence of Sebaldella termitidis type strain (NCTC 11300).</title>
        <authorList>
            <person name="Harmon-Smith M."/>
            <person name="Celia L."/>
            <person name="Chertkov O."/>
            <person name="Lapidus A."/>
            <person name="Copeland A."/>
            <person name="Glavina Del Rio T."/>
            <person name="Nolan M."/>
            <person name="Lucas S."/>
            <person name="Tice H."/>
            <person name="Cheng J.F."/>
            <person name="Han C."/>
            <person name="Detter J.C."/>
            <person name="Bruce D."/>
            <person name="Goodwin L."/>
            <person name="Pitluck S."/>
            <person name="Pati A."/>
            <person name="Liolios K."/>
            <person name="Ivanova N."/>
            <person name="Mavromatis K."/>
            <person name="Mikhailova N."/>
            <person name="Chen A."/>
            <person name="Palaniappan K."/>
            <person name="Land M."/>
            <person name="Hauser L."/>
            <person name="Chang Y.J."/>
            <person name="Jeffries C.D."/>
            <person name="Brettin T."/>
            <person name="Goker M."/>
            <person name="Beck B."/>
            <person name="Bristow J."/>
            <person name="Eisen J.A."/>
            <person name="Markowitz V."/>
            <person name="Hugenholtz P."/>
            <person name="Kyrpides N.C."/>
            <person name="Klenk H.P."/>
            <person name="Chen F."/>
        </authorList>
    </citation>
    <scope>NUCLEOTIDE SEQUENCE [LARGE SCALE GENOMIC DNA]</scope>
    <source>
        <strain evidence="3">ATCC 33386 / NCTC 11300</strain>
    </source>
</reference>
<keyword evidence="3" id="KW-1185">Reference proteome</keyword>
<protein>
    <submittedName>
        <fullName evidence="2">Uncharacterized protein</fullName>
    </submittedName>
</protein>
<keyword evidence="1" id="KW-0175">Coiled coil</keyword>
<sequence>MTGREIDLIRKLAMLVSKRTYYYLKLEEETDQLKRSEYTNKILDLREKISDVEAELMELEVVE</sequence>
<name>D1ANC3_SEBTE</name>
<dbReference type="EMBL" id="CP001739">
    <property type="protein sequence ID" value="ACZ09727.1"/>
    <property type="molecule type" value="Genomic_DNA"/>
</dbReference>
<dbReference type="KEGG" id="str:Sterm_2883"/>
<dbReference type="AlphaFoldDB" id="D1ANC3"/>
<accession>D1ANC3</accession>
<organism evidence="2 3">
    <name type="scientific">Sebaldella termitidis (strain ATCC 33386 / NCTC 11300)</name>
    <dbReference type="NCBI Taxonomy" id="526218"/>
    <lineage>
        <taxon>Bacteria</taxon>
        <taxon>Fusobacteriati</taxon>
        <taxon>Fusobacteriota</taxon>
        <taxon>Fusobacteriia</taxon>
        <taxon>Fusobacteriales</taxon>
        <taxon>Leptotrichiaceae</taxon>
        <taxon>Sebaldella</taxon>
    </lineage>
</organism>
<proteinExistence type="predicted"/>
<evidence type="ECO:0000313" key="2">
    <source>
        <dbReference type="EMBL" id="ACZ09727.1"/>
    </source>
</evidence>
<dbReference type="STRING" id="526218.Sterm_2883"/>
<feature type="coiled-coil region" evidence="1">
    <location>
        <begin position="35"/>
        <end position="62"/>
    </location>
</feature>
<evidence type="ECO:0000313" key="3">
    <source>
        <dbReference type="Proteomes" id="UP000000845"/>
    </source>
</evidence>
<dbReference type="Proteomes" id="UP000000845">
    <property type="component" value="Chromosome"/>
</dbReference>
<reference evidence="3" key="1">
    <citation type="submission" date="2009-09" db="EMBL/GenBank/DDBJ databases">
        <title>The complete chromosome of Sebaldella termitidis ATCC 33386.</title>
        <authorList>
            <consortium name="US DOE Joint Genome Institute (JGI-PGF)"/>
            <person name="Lucas S."/>
            <person name="Copeland A."/>
            <person name="Lapidus A."/>
            <person name="Glavina del Rio T."/>
            <person name="Dalin E."/>
            <person name="Tice H."/>
            <person name="Bruce D."/>
            <person name="Goodwin L."/>
            <person name="Pitluck S."/>
            <person name="Kyrpides N."/>
            <person name="Mavromatis K."/>
            <person name="Ivanova N."/>
            <person name="Mikhailova N."/>
            <person name="Sims D."/>
            <person name="Meincke L."/>
            <person name="Brettin T."/>
            <person name="Detter J.C."/>
            <person name="Han C."/>
            <person name="Larimer F."/>
            <person name="Land M."/>
            <person name="Hauser L."/>
            <person name="Markowitz V."/>
            <person name="Cheng J.F."/>
            <person name="Hugenholtz P."/>
            <person name="Woyke T."/>
            <person name="Wu D."/>
            <person name="Eisen J.A."/>
        </authorList>
    </citation>
    <scope>NUCLEOTIDE SEQUENCE [LARGE SCALE GENOMIC DNA]</scope>
    <source>
        <strain evidence="3">ATCC 33386 / NCTC 11300</strain>
    </source>
</reference>
<dbReference type="HOGENOM" id="CLU_2883377_0_0_0"/>